<comment type="caution">
    <text evidence="1">The sequence shown here is derived from an EMBL/GenBank/DDBJ whole genome shotgun (WGS) entry which is preliminary data.</text>
</comment>
<dbReference type="SUPFAM" id="SSF53335">
    <property type="entry name" value="S-adenosyl-L-methionine-dependent methyltransferases"/>
    <property type="match status" value="1"/>
</dbReference>
<organism evidence="1 2">
    <name type="scientific">Arcobacter caeni</name>
    <dbReference type="NCBI Taxonomy" id="1912877"/>
    <lineage>
        <taxon>Bacteria</taxon>
        <taxon>Pseudomonadati</taxon>
        <taxon>Campylobacterota</taxon>
        <taxon>Epsilonproteobacteria</taxon>
        <taxon>Campylobacterales</taxon>
        <taxon>Arcobacteraceae</taxon>
        <taxon>Arcobacter</taxon>
    </lineage>
</organism>
<evidence type="ECO:0008006" key="3">
    <source>
        <dbReference type="Google" id="ProtNLM"/>
    </source>
</evidence>
<dbReference type="AlphaFoldDB" id="A0A363D3A7"/>
<evidence type="ECO:0000313" key="2">
    <source>
        <dbReference type="Proteomes" id="UP000251135"/>
    </source>
</evidence>
<dbReference type="OrthoDB" id="9791837at2"/>
<proteinExistence type="predicted"/>
<accession>A0A363D3A7</accession>
<reference evidence="1 2" key="1">
    <citation type="submission" date="2017-02" db="EMBL/GenBank/DDBJ databases">
        <title>Arcobacter caeni sp. nov, a new Arcobacter species isolated from reclaimed water.</title>
        <authorList>
            <person name="Figueras M.J."/>
            <person name="Perez-Cataluna A."/>
            <person name="Salas-Masso N."/>
        </authorList>
    </citation>
    <scope>NUCLEOTIDE SEQUENCE [LARGE SCALE GENOMIC DNA]</scope>
    <source>
        <strain evidence="1 2">RW17-10</strain>
    </source>
</reference>
<protein>
    <recommendedName>
        <fullName evidence="3">Methyltransferase domain-containing protein</fullName>
    </recommendedName>
</protein>
<evidence type="ECO:0000313" key="1">
    <source>
        <dbReference type="EMBL" id="PUE65801.1"/>
    </source>
</evidence>
<dbReference type="RefSeq" id="WP_108558162.1">
    <property type="nucleotide sequence ID" value="NZ_MUXE01000003.1"/>
</dbReference>
<dbReference type="InterPro" id="IPR029063">
    <property type="entry name" value="SAM-dependent_MTases_sf"/>
</dbReference>
<dbReference type="Proteomes" id="UP000251135">
    <property type="component" value="Unassembled WGS sequence"/>
</dbReference>
<keyword evidence="2" id="KW-1185">Reference proteome</keyword>
<sequence>MAFKDNHIFYKSAISKHGISAQGVHWNSEYSQYKRFEVLTSFIKNNIKESTIVDAGCGFAEYYNYLFDNDLKPKSYIGIDCEEKMITLASKRFLDTSFYTKNILEDEIPIADYYICSGAMNILEKEEAFIFINKCFKASKKAFVFNLLKNDQLSKLNINDIYTYCKSLSKQTQIRENYLDNDITIFMEK</sequence>
<gene>
    <name evidence="1" type="ORF">B0174_02960</name>
</gene>
<dbReference type="Gene3D" id="3.40.50.150">
    <property type="entry name" value="Vaccinia Virus protein VP39"/>
    <property type="match status" value="1"/>
</dbReference>
<dbReference type="EMBL" id="MUXE01000003">
    <property type="protein sequence ID" value="PUE65801.1"/>
    <property type="molecule type" value="Genomic_DNA"/>
</dbReference>
<name>A0A363D3A7_9BACT</name>